<feature type="compositionally biased region" description="Low complexity" evidence="1">
    <location>
        <begin position="68"/>
        <end position="93"/>
    </location>
</feature>
<gene>
    <name evidence="2" type="ORF">PGLA2088_LOCUS14079</name>
</gene>
<accession>A0A813IXH7</accession>
<feature type="non-terminal residue" evidence="2">
    <location>
        <position position="1"/>
    </location>
</feature>
<dbReference type="Proteomes" id="UP000626109">
    <property type="component" value="Unassembled WGS sequence"/>
</dbReference>
<reference evidence="2" key="1">
    <citation type="submission" date="2021-02" db="EMBL/GenBank/DDBJ databases">
        <authorList>
            <person name="Dougan E. K."/>
            <person name="Rhodes N."/>
            <person name="Thang M."/>
            <person name="Chan C."/>
        </authorList>
    </citation>
    <scope>NUCLEOTIDE SEQUENCE</scope>
</reference>
<evidence type="ECO:0000313" key="3">
    <source>
        <dbReference type="Proteomes" id="UP000626109"/>
    </source>
</evidence>
<dbReference type="AlphaFoldDB" id="A0A813IXH7"/>
<evidence type="ECO:0000313" key="2">
    <source>
        <dbReference type="EMBL" id="CAE8660216.1"/>
    </source>
</evidence>
<name>A0A813IXH7_POLGL</name>
<evidence type="ECO:0000256" key="1">
    <source>
        <dbReference type="SAM" id="MobiDB-lite"/>
    </source>
</evidence>
<feature type="compositionally biased region" description="Pro residues" evidence="1">
    <location>
        <begin position="37"/>
        <end position="49"/>
    </location>
</feature>
<dbReference type="EMBL" id="CAJNNW010017057">
    <property type="protein sequence ID" value="CAE8660216.1"/>
    <property type="molecule type" value="Genomic_DNA"/>
</dbReference>
<sequence length="313" mass="34871">VAPPPKPRRAPDQEVPPPRARAKAAPKAPPTAGYPSPKAPPAAPVPPQPVAASIPEPTVRVRPTAPTRPKAVSRSPPAAPKAVASSSPPSAKASGVANALLFAPSVSEAHYSRAASSTQPAAPSQWKPDWNPDLEQFRMRRTYTDKNTKNYDKFWVSANDVHFTHNYISDHFQPITLKDGTKIHNKKILDNVEDFAAATGIPTELEQIDVVWKKDRWFVAGTFNRRLCMYRLLTLFVPEKFPKIQLRRVPHESVKWEYFGRHKYSTECRGVWVQVGGQHSNKYVDKTDEKLQWPDAAAVGRKIRSNRLISLAS</sequence>
<organism evidence="2 3">
    <name type="scientific">Polarella glacialis</name>
    <name type="common">Dinoflagellate</name>
    <dbReference type="NCBI Taxonomy" id="89957"/>
    <lineage>
        <taxon>Eukaryota</taxon>
        <taxon>Sar</taxon>
        <taxon>Alveolata</taxon>
        <taxon>Dinophyceae</taxon>
        <taxon>Suessiales</taxon>
        <taxon>Suessiaceae</taxon>
        <taxon>Polarella</taxon>
    </lineage>
</organism>
<feature type="region of interest" description="Disordered" evidence="1">
    <location>
        <begin position="1"/>
        <end position="93"/>
    </location>
</feature>
<proteinExistence type="predicted"/>
<comment type="caution">
    <text evidence="2">The sequence shown here is derived from an EMBL/GenBank/DDBJ whole genome shotgun (WGS) entry which is preliminary data.</text>
</comment>
<protein>
    <submittedName>
        <fullName evidence="2">Uncharacterized protein</fullName>
    </submittedName>
</protein>